<evidence type="ECO:0000313" key="2">
    <source>
        <dbReference type="EMBL" id="GFP36314.1"/>
    </source>
</evidence>
<proteinExistence type="predicted"/>
<organism evidence="2 3">
    <name type="scientific">Candidatus Hakubella thermalkaliphila</name>
    <dbReference type="NCBI Taxonomy" id="2754717"/>
    <lineage>
        <taxon>Bacteria</taxon>
        <taxon>Bacillati</taxon>
        <taxon>Actinomycetota</taxon>
        <taxon>Actinomycetota incertae sedis</taxon>
        <taxon>Candidatus Hakubellales</taxon>
        <taxon>Candidatus Hakubellaceae</taxon>
        <taxon>Candidatus Hakubella</taxon>
    </lineage>
</organism>
<dbReference type="Gene3D" id="2.60.200.40">
    <property type="match status" value="1"/>
</dbReference>
<feature type="domain" description="YegS/DAGK C-terminal" evidence="1">
    <location>
        <begin position="3"/>
        <end position="121"/>
    </location>
</feature>
<comment type="caution">
    <text evidence="2">The sequence shown here is derived from an EMBL/GenBank/DDBJ whole genome shotgun (WGS) entry which is preliminary data.</text>
</comment>
<evidence type="ECO:0000313" key="3">
    <source>
        <dbReference type="Proteomes" id="UP000576480"/>
    </source>
</evidence>
<accession>A0A6V8PWY1</accession>
<protein>
    <recommendedName>
        <fullName evidence="1">YegS/DAGK C-terminal domain-containing protein</fullName>
    </recommendedName>
</protein>
<dbReference type="AlphaFoldDB" id="A0A6V8PWY1"/>
<evidence type="ECO:0000259" key="1">
    <source>
        <dbReference type="Pfam" id="PF19279"/>
    </source>
</evidence>
<dbReference type="Pfam" id="PF19279">
    <property type="entry name" value="YegS_C"/>
    <property type="match status" value="1"/>
</dbReference>
<name>A0A6V8PWY1_9ACTN</name>
<gene>
    <name evidence="2" type="ORF">HKBW3S43_02103</name>
</gene>
<dbReference type="Proteomes" id="UP000576480">
    <property type="component" value="Unassembled WGS sequence"/>
</dbReference>
<sequence length="122" mass="13688">TTLLRWAPDKLTFTIDGKSLEGYSAIICNAAKYAGNFNVAPDADMKNPSLYAFIMHGRRRGDILRYVSGIITKRHLGFKDITYLKAERIDIRGNAHTQIDGDYLGETPAKIEVIPDALRLVY</sequence>
<dbReference type="InterPro" id="IPR045540">
    <property type="entry name" value="YegS/DAGK_C"/>
</dbReference>
<dbReference type="SUPFAM" id="SSF111331">
    <property type="entry name" value="NAD kinase/diacylglycerol kinase-like"/>
    <property type="match status" value="1"/>
</dbReference>
<reference evidence="2 3" key="1">
    <citation type="journal article" date="2020" name="Front. Microbiol.">
        <title>Single-cell genomics of novel Actinobacteria with the Wood-Ljungdahl pathway discovered in a serpentinizing system.</title>
        <authorList>
            <person name="Merino N."/>
            <person name="Kawai M."/>
            <person name="Boyd E.S."/>
            <person name="Colman D.R."/>
            <person name="McGlynn S.E."/>
            <person name="Nealson K.H."/>
            <person name="Kurokawa K."/>
            <person name="Hongoh Y."/>
        </authorList>
    </citation>
    <scope>NUCLEOTIDE SEQUENCE [LARGE SCALE GENOMIC DNA]</scope>
    <source>
        <strain evidence="2 3">S43</strain>
    </source>
</reference>
<dbReference type="InterPro" id="IPR016064">
    <property type="entry name" value="NAD/diacylglycerol_kinase_sf"/>
</dbReference>
<dbReference type="EMBL" id="BLSB01000566">
    <property type="protein sequence ID" value="GFP36314.1"/>
    <property type="molecule type" value="Genomic_DNA"/>
</dbReference>
<dbReference type="RefSeq" id="WP_320411041.1">
    <property type="nucleotide sequence ID" value="NZ_BLSB01000566.1"/>
</dbReference>
<feature type="non-terminal residue" evidence="2">
    <location>
        <position position="1"/>
    </location>
</feature>